<organism evidence="1 2">
    <name type="scientific">Acidithiobacillus ferrivorans</name>
    <dbReference type="NCBI Taxonomy" id="160808"/>
    <lineage>
        <taxon>Bacteria</taxon>
        <taxon>Pseudomonadati</taxon>
        <taxon>Pseudomonadota</taxon>
        <taxon>Acidithiobacillia</taxon>
        <taxon>Acidithiobacillales</taxon>
        <taxon>Acidithiobacillaceae</taxon>
        <taxon>Acidithiobacillus</taxon>
    </lineage>
</organism>
<dbReference type="Proteomes" id="UP000595420">
    <property type="component" value="Chromosome"/>
</dbReference>
<evidence type="ECO:0000313" key="1">
    <source>
        <dbReference type="EMBL" id="QQD71629.1"/>
    </source>
</evidence>
<dbReference type="EMBL" id="CP059488">
    <property type="protein sequence ID" value="QQD71629.1"/>
    <property type="molecule type" value="Genomic_DNA"/>
</dbReference>
<protein>
    <submittedName>
        <fullName evidence="1">Uncharacterized protein</fullName>
    </submittedName>
</protein>
<accession>A0A7T4WBQ9</accession>
<evidence type="ECO:0000313" key="2">
    <source>
        <dbReference type="Proteomes" id="UP000595420"/>
    </source>
</evidence>
<gene>
    <name evidence="1" type="ORF">H2515_09125</name>
</gene>
<name>A0A7T4WBQ9_9PROT</name>
<dbReference type="AlphaFoldDB" id="A0A7T4WBQ9"/>
<sequence length="77" mass="8625">MQRTMLNGEPIRQGLCPNADEVVPQHLIPLRFSQNHMMVTVSYIDGSVLTFLFDRSTTIVDLIIIVSRAGTVQKVVL</sequence>
<proteinExistence type="predicted"/>
<reference evidence="1 2" key="1">
    <citation type="submission" date="2020-07" db="EMBL/GenBank/DDBJ databases">
        <title>Complete genome sequence analysis of Acidithiobacillus ferrivorans XJFY6S-08 reveals extreme environmental adaptation to alpine acid mine drainage.</title>
        <authorList>
            <person name="Yan L."/>
            <person name="Ni Y."/>
        </authorList>
    </citation>
    <scope>NUCLEOTIDE SEQUENCE [LARGE SCALE GENOMIC DNA]</scope>
    <source>
        <strain evidence="1 2">XJFY6S-08</strain>
    </source>
</reference>